<keyword evidence="2" id="KW-1185">Reference proteome</keyword>
<reference evidence="2" key="1">
    <citation type="submission" date="2011-11" db="EMBL/GenBank/DDBJ databases">
        <title>Complete sequence of Desulfosporosinus orientis DSM 765.</title>
        <authorList>
            <person name="Lucas S."/>
            <person name="Han J."/>
            <person name="Lapidus A."/>
            <person name="Cheng J.-F."/>
            <person name="Goodwin L."/>
            <person name="Pitluck S."/>
            <person name="Peters L."/>
            <person name="Ovchinnikova G."/>
            <person name="Teshima H."/>
            <person name="Detter J.C."/>
            <person name="Han C."/>
            <person name="Tapia R."/>
            <person name="Land M."/>
            <person name="Hauser L."/>
            <person name="Kyrpides N."/>
            <person name="Ivanova N."/>
            <person name="Pagani I."/>
            <person name="Pester M."/>
            <person name="Spring S."/>
            <person name="Ollivier B."/>
            <person name="Rattei T."/>
            <person name="Klenk H.-P."/>
            <person name="Wagner M."/>
            <person name="Loy A."/>
            <person name="Woyke T."/>
        </authorList>
    </citation>
    <scope>NUCLEOTIDE SEQUENCE [LARGE SCALE GENOMIC DNA]</scope>
    <source>
        <strain evidence="2">ATCC 19365 / DSM 765 / NCIMB 8382 / VKM B-1628</strain>
    </source>
</reference>
<gene>
    <name evidence="1" type="ordered locus">Desor_2910</name>
</gene>
<dbReference type="EMBL" id="CP003108">
    <property type="protein sequence ID" value="AET68439.1"/>
    <property type="molecule type" value="Genomic_DNA"/>
</dbReference>
<dbReference type="STRING" id="768706.Desor_2910"/>
<evidence type="ECO:0000313" key="2">
    <source>
        <dbReference type="Proteomes" id="UP000006346"/>
    </source>
</evidence>
<dbReference type="Proteomes" id="UP000006346">
    <property type="component" value="Chromosome"/>
</dbReference>
<dbReference type="KEGG" id="dor:Desor_2910"/>
<evidence type="ECO:0000313" key="1">
    <source>
        <dbReference type="EMBL" id="AET68439.1"/>
    </source>
</evidence>
<accession>G7WFJ6</accession>
<dbReference type="AlphaFoldDB" id="G7WFJ6"/>
<organism evidence="1 2">
    <name type="scientific">Desulfosporosinus orientis (strain ATCC 19365 / DSM 765 / NCIMB 8382 / VKM B-1628 / Singapore I)</name>
    <name type="common">Desulfotomaculum orientis</name>
    <dbReference type="NCBI Taxonomy" id="768706"/>
    <lineage>
        <taxon>Bacteria</taxon>
        <taxon>Bacillati</taxon>
        <taxon>Bacillota</taxon>
        <taxon>Clostridia</taxon>
        <taxon>Eubacteriales</taxon>
        <taxon>Desulfitobacteriaceae</taxon>
        <taxon>Desulfosporosinus</taxon>
    </lineage>
</organism>
<reference evidence="1 2" key="2">
    <citation type="journal article" date="2012" name="J. Bacteriol.">
        <title>Complete genome sequences of Desulfosporosinus orientis DSM765T, Desulfosporosinus youngiae DSM17734T, Desulfosporosinus meridiei DSM13257T, and Desulfosporosinus acidiphilus DSM22704T.</title>
        <authorList>
            <person name="Pester M."/>
            <person name="Brambilla E."/>
            <person name="Alazard D."/>
            <person name="Rattei T."/>
            <person name="Weinmaier T."/>
            <person name="Han J."/>
            <person name="Lucas S."/>
            <person name="Lapidus A."/>
            <person name="Cheng J.F."/>
            <person name="Goodwin L."/>
            <person name="Pitluck S."/>
            <person name="Peters L."/>
            <person name="Ovchinnikova G."/>
            <person name="Teshima H."/>
            <person name="Detter J.C."/>
            <person name="Han C.S."/>
            <person name="Tapia R."/>
            <person name="Land M.L."/>
            <person name="Hauser L."/>
            <person name="Kyrpides N.C."/>
            <person name="Ivanova N.N."/>
            <person name="Pagani I."/>
            <person name="Huntmann M."/>
            <person name="Wei C.L."/>
            <person name="Davenport K.W."/>
            <person name="Daligault H."/>
            <person name="Chain P.S."/>
            <person name="Chen A."/>
            <person name="Mavromatis K."/>
            <person name="Markowitz V."/>
            <person name="Szeto E."/>
            <person name="Mikhailova N."/>
            <person name="Pati A."/>
            <person name="Wagner M."/>
            <person name="Woyke T."/>
            <person name="Ollivier B."/>
            <person name="Klenk H.P."/>
            <person name="Spring S."/>
            <person name="Loy A."/>
        </authorList>
    </citation>
    <scope>NUCLEOTIDE SEQUENCE [LARGE SCALE GENOMIC DNA]</scope>
    <source>
        <strain evidence="2">ATCC 19365 / DSM 765 / NCIMB 8382 / VKM B-1628</strain>
    </source>
</reference>
<protein>
    <submittedName>
        <fullName evidence="1">Uncharacterized protein</fullName>
    </submittedName>
</protein>
<name>G7WFJ6_DESOD</name>
<dbReference type="HOGENOM" id="CLU_3396182_0_0_9"/>
<sequence length="31" mass="3331">MPIPNTTAVELGIGILGDVDYVMINVMINVK</sequence>
<proteinExistence type="predicted"/>